<evidence type="ECO:0000256" key="3">
    <source>
        <dbReference type="ARBA" id="ARBA00022793"/>
    </source>
</evidence>
<dbReference type="Pfam" id="PF00215">
    <property type="entry name" value="OMPdecase"/>
    <property type="match status" value="1"/>
</dbReference>
<dbReference type="SMART" id="SM00934">
    <property type="entry name" value="OMPdecase"/>
    <property type="match status" value="1"/>
</dbReference>
<keyword evidence="4" id="KW-0665">Pyrimidine biosynthesis</keyword>
<name>A0A814Z9B2_9BILA</name>
<dbReference type="EC" id="4.1.1.23" evidence="2"/>
<reference evidence="8" key="1">
    <citation type="submission" date="2021-02" db="EMBL/GenBank/DDBJ databases">
        <authorList>
            <person name="Nowell W R."/>
        </authorList>
    </citation>
    <scope>NUCLEOTIDE SEQUENCE</scope>
</reference>
<feature type="binding site" evidence="6">
    <location>
        <position position="164"/>
    </location>
    <ligand>
        <name>substrate</name>
    </ligand>
</feature>
<dbReference type="Gene3D" id="3.20.20.70">
    <property type="entry name" value="Aldolase class I"/>
    <property type="match status" value="2"/>
</dbReference>
<dbReference type="InterPro" id="IPR011060">
    <property type="entry name" value="RibuloseP-bd_barrel"/>
</dbReference>
<dbReference type="GO" id="GO:0006207">
    <property type="term" value="P:'de novo' pyrimidine nucleobase biosynthetic process"/>
    <property type="evidence" value="ECO:0007669"/>
    <property type="project" value="InterPro"/>
</dbReference>
<dbReference type="InterPro" id="IPR001754">
    <property type="entry name" value="OMPdeCOase_dom"/>
</dbReference>
<evidence type="ECO:0000256" key="5">
    <source>
        <dbReference type="ARBA" id="ARBA00023239"/>
    </source>
</evidence>
<dbReference type="GO" id="GO:0004590">
    <property type="term" value="F:orotidine-5'-phosphate decarboxylase activity"/>
    <property type="evidence" value="ECO:0007669"/>
    <property type="project" value="UniProtKB-EC"/>
</dbReference>
<feature type="binding site" evidence="6">
    <location>
        <position position="165"/>
    </location>
    <ligand>
        <name>substrate</name>
    </ligand>
</feature>
<dbReference type="Proteomes" id="UP000663834">
    <property type="component" value="Unassembled WGS sequence"/>
</dbReference>
<dbReference type="InterPro" id="IPR014732">
    <property type="entry name" value="OMPdecase"/>
</dbReference>
<dbReference type="GO" id="GO:0004588">
    <property type="term" value="F:orotate phosphoribosyltransferase activity"/>
    <property type="evidence" value="ECO:0007669"/>
    <property type="project" value="TreeGrafter"/>
</dbReference>
<organism evidence="8 9">
    <name type="scientific">Rotaria magnacalcarata</name>
    <dbReference type="NCBI Taxonomy" id="392030"/>
    <lineage>
        <taxon>Eukaryota</taxon>
        <taxon>Metazoa</taxon>
        <taxon>Spiralia</taxon>
        <taxon>Gnathifera</taxon>
        <taxon>Rotifera</taxon>
        <taxon>Eurotatoria</taxon>
        <taxon>Bdelloidea</taxon>
        <taxon>Philodinida</taxon>
        <taxon>Philodinidae</taxon>
        <taxon>Rotaria</taxon>
    </lineage>
</organism>
<dbReference type="OrthoDB" id="10263753at2759"/>
<gene>
    <name evidence="8" type="ORF">KQP761_LOCUS1680</name>
</gene>
<evidence type="ECO:0000313" key="8">
    <source>
        <dbReference type="EMBL" id="CAF1238706.1"/>
    </source>
</evidence>
<dbReference type="InterPro" id="IPR013785">
    <property type="entry name" value="Aldolase_TIM"/>
</dbReference>
<keyword evidence="5" id="KW-0456">Lyase</keyword>
<dbReference type="GO" id="GO:0044205">
    <property type="term" value="P:'de novo' UMP biosynthetic process"/>
    <property type="evidence" value="ECO:0007669"/>
    <property type="project" value="UniProtKB-UniPathway"/>
</dbReference>
<accession>A0A814Z9B2</accession>
<keyword evidence="3" id="KW-0210">Decarboxylase</keyword>
<evidence type="ECO:0000313" key="9">
    <source>
        <dbReference type="Proteomes" id="UP000663834"/>
    </source>
</evidence>
<feature type="domain" description="Orotidine 5'-phosphate decarboxylase" evidence="7">
    <location>
        <begin position="1"/>
        <end position="180"/>
    </location>
</feature>
<feature type="binding site" evidence="6">
    <location>
        <position position="65"/>
    </location>
    <ligand>
        <name>substrate</name>
    </ligand>
</feature>
<dbReference type="AlphaFoldDB" id="A0A814Z9B2"/>
<protein>
    <recommendedName>
        <fullName evidence="2">orotidine-5'-phosphate decarboxylase</fullName>
        <ecNumber evidence="2">4.1.1.23</ecNumber>
    </recommendedName>
</protein>
<evidence type="ECO:0000256" key="1">
    <source>
        <dbReference type="ARBA" id="ARBA00004861"/>
    </source>
</evidence>
<dbReference type="SUPFAM" id="SSF51366">
    <property type="entry name" value="Ribulose-phoshate binding barrel"/>
    <property type="match status" value="1"/>
</dbReference>
<evidence type="ECO:0000256" key="2">
    <source>
        <dbReference type="ARBA" id="ARBA00012321"/>
    </source>
</evidence>
<evidence type="ECO:0000259" key="7">
    <source>
        <dbReference type="SMART" id="SM00934"/>
    </source>
</evidence>
<evidence type="ECO:0000256" key="4">
    <source>
        <dbReference type="ARBA" id="ARBA00022975"/>
    </source>
</evidence>
<dbReference type="CDD" id="cd04725">
    <property type="entry name" value="OMP_decarboxylase_like"/>
    <property type="match status" value="1"/>
</dbReference>
<comment type="caution">
    <text evidence="8">The sequence shown here is derived from an EMBL/GenBank/DDBJ whole genome shotgun (WGS) entry which is preliminary data.</text>
</comment>
<dbReference type="UniPathway" id="UPA00070">
    <property type="reaction ID" value="UER00120"/>
</dbReference>
<sequence>MDSLKFADIGNTVKLQYTKGLFRIVEWADLVTVHVLPGECIVQGLEQAAQSINEPRGCLLIAQMSSKGAFTDNDDYVKGVVECAKKYSDFVIGFISQSRVVECAKKYSDFVIGFISQSRLTTTDKFLHCTPGVHLNNTGDQLGQQYVTPRQAIDERGADILIVGRAILDSINRAKTAEEYQQQGYQAYEEIRKI</sequence>
<dbReference type="EMBL" id="CAJNOW010000111">
    <property type="protein sequence ID" value="CAF1238706.1"/>
    <property type="molecule type" value="Genomic_DNA"/>
</dbReference>
<dbReference type="NCBIfam" id="TIGR01740">
    <property type="entry name" value="pyrF"/>
    <property type="match status" value="1"/>
</dbReference>
<comment type="pathway">
    <text evidence="1">Pyrimidine metabolism; UMP biosynthesis via de novo pathway; UMP from orotate: step 2/2.</text>
</comment>
<dbReference type="PANTHER" id="PTHR19278">
    <property type="entry name" value="OROTATE PHOSPHORIBOSYLTRANSFERASE"/>
    <property type="match status" value="1"/>
</dbReference>
<feature type="binding site" evidence="6">
    <location>
        <position position="144"/>
    </location>
    <ligand>
        <name>substrate</name>
    </ligand>
</feature>
<dbReference type="PANTHER" id="PTHR19278:SF9">
    <property type="entry name" value="URIDINE 5'-MONOPHOSPHATE SYNTHASE"/>
    <property type="match status" value="1"/>
</dbReference>
<evidence type="ECO:0000256" key="6">
    <source>
        <dbReference type="PIRSR" id="PIRSR614732-2"/>
    </source>
</evidence>
<proteinExistence type="predicted"/>